<reference evidence="9" key="1">
    <citation type="journal article" date="2023" name="J. Phycol.">
        <title>Revised classification of the Cyanidiophyceae based on plastid genome data with descriptions of the Cavernulicolales ord. nov. and Galdieriales ord. nov. (Rhodophyta).</title>
        <authorList>
            <person name="Park S.I."/>
            <person name="Cho C.H."/>
            <person name="Ciniglia C."/>
            <person name="Huang T.Y."/>
            <person name="Liu S.L."/>
            <person name="Bustamante D.E."/>
            <person name="Calderon M.S."/>
            <person name="Mansilla A."/>
            <person name="McDermott T."/>
            <person name="Andersen R.A."/>
            <person name="Yoon H.S."/>
        </authorList>
    </citation>
    <scope>NUCLEOTIDE SEQUENCE</scope>
</reference>
<feature type="domain" description="Large ribosomal subunit protein uL2 RNA-binding" evidence="8">
    <location>
        <begin position="42"/>
        <end position="118"/>
    </location>
</feature>
<keyword evidence="3" id="KW-0687">Ribonucleoprotein</keyword>
<evidence type="ECO:0000256" key="4">
    <source>
        <dbReference type="ARBA" id="ARBA00035445"/>
    </source>
</evidence>
<sequence length="273" mass="30356">MILKTYKSHTPGTRNLIVNVFKNLTNKSPSKTLSFGYSYSKGRNVRGIITSRHKGGGHKKKYRIIDFKRNKYEVPAKVTTIEYDPNRSALISLLNYVDGEKRYILYPNLLSLNSEVISGEKSPLELGNSLPLYKIPLGVQIHNIELNQGKGGQIARSAGASAQIIGKSSHYATLKLPSGEIRLIFNKCFATLGQVSNLDHSNVTIGKAGRKRWLGIRPSVRGLVMNPVDHPHGGGEGKSPVGRKKPVTPWGKPTLGYKTRRKKLSDKYILKRR</sequence>
<feature type="domain" description="Large ribosomal subunit protein uL2 C-terminal" evidence="7">
    <location>
        <begin position="124"/>
        <end position="253"/>
    </location>
</feature>
<dbReference type="SMART" id="SM01383">
    <property type="entry name" value="Ribosomal_L2"/>
    <property type="match status" value="1"/>
</dbReference>
<dbReference type="InterPro" id="IPR022669">
    <property type="entry name" value="Ribosomal_uL2_C"/>
</dbReference>
<dbReference type="InterPro" id="IPR022666">
    <property type="entry name" value="Ribosomal_uL2_RNA-bd_dom"/>
</dbReference>
<dbReference type="AlphaFoldDB" id="A0A9Y1I496"/>
<evidence type="ECO:0000256" key="1">
    <source>
        <dbReference type="ARBA" id="ARBA00005636"/>
    </source>
</evidence>
<proteinExistence type="inferred from homology"/>
<dbReference type="PANTHER" id="PTHR13691">
    <property type="entry name" value="RIBOSOMAL PROTEIN L2"/>
    <property type="match status" value="1"/>
</dbReference>
<dbReference type="InterPro" id="IPR012340">
    <property type="entry name" value="NA-bd_OB-fold"/>
</dbReference>
<dbReference type="PANTHER" id="PTHR13691:SF5">
    <property type="entry name" value="LARGE RIBOSOMAL SUBUNIT PROTEIN UL2M"/>
    <property type="match status" value="1"/>
</dbReference>
<organism evidence="9">
    <name type="scientific">Cyanidium sp. THAL103</name>
    <dbReference type="NCBI Taxonomy" id="3027999"/>
    <lineage>
        <taxon>Eukaryota</taxon>
        <taxon>Rhodophyta</taxon>
        <taxon>Bangiophyceae</taxon>
        <taxon>Cyanidiales</taxon>
        <taxon>Cyanidiaceae</taxon>
        <taxon>Cyanidium</taxon>
    </lineage>
</organism>
<geneLocation type="plastid" evidence="9"/>
<dbReference type="SUPFAM" id="SSF50249">
    <property type="entry name" value="Nucleic acid-binding proteins"/>
    <property type="match status" value="1"/>
</dbReference>
<dbReference type="GO" id="GO:0003735">
    <property type="term" value="F:structural constituent of ribosome"/>
    <property type="evidence" value="ECO:0007669"/>
    <property type="project" value="InterPro"/>
</dbReference>
<dbReference type="Pfam" id="PF03947">
    <property type="entry name" value="Ribosomal_L2_C"/>
    <property type="match status" value="1"/>
</dbReference>
<dbReference type="InterPro" id="IPR014726">
    <property type="entry name" value="Ribosomal_uL2_dom3"/>
</dbReference>
<evidence type="ECO:0000259" key="8">
    <source>
        <dbReference type="SMART" id="SM01383"/>
    </source>
</evidence>
<name>A0A9Y1I496_9RHOD</name>
<dbReference type="GO" id="GO:0003723">
    <property type="term" value="F:RNA binding"/>
    <property type="evidence" value="ECO:0007669"/>
    <property type="project" value="InterPro"/>
</dbReference>
<dbReference type="InterPro" id="IPR008991">
    <property type="entry name" value="Translation_prot_SH3-like_sf"/>
</dbReference>
<evidence type="ECO:0000259" key="7">
    <source>
        <dbReference type="SMART" id="SM01382"/>
    </source>
</evidence>
<accession>A0A9Y1I496</accession>
<dbReference type="HAMAP" id="MF_01320_B">
    <property type="entry name" value="Ribosomal_uL2_B"/>
    <property type="match status" value="1"/>
</dbReference>
<dbReference type="GO" id="GO:0005762">
    <property type="term" value="C:mitochondrial large ribosomal subunit"/>
    <property type="evidence" value="ECO:0007669"/>
    <property type="project" value="TreeGrafter"/>
</dbReference>
<evidence type="ECO:0000313" key="9">
    <source>
        <dbReference type="EMBL" id="WDB00119.1"/>
    </source>
</evidence>
<dbReference type="Gene3D" id="2.40.50.140">
    <property type="entry name" value="Nucleic acid-binding proteins"/>
    <property type="match status" value="1"/>
</dbReference>
<dbReference type="Gene3D" id="2.30.30.30">
    <property type="match status" value="1"/>
</dbReference>
<dbReference type="Pfam" id="PF00181">
    <property type="entry name" value="Ribosomal_L2_N"/>
    <property type="match status" value="1"/>
</dbReference>
<dbReference type="SMART" id="SM01382">
    <property type="entry name" value="Ribosomal_L2_C"/>
    <property type="match status" value="1"/>
</dbReference>
<dbReference type="SUPFAM" id="SSF50104">
    <property type="entry name" value="Translation proteins SH3-like domain"/>
    <property type="match status" value="1"/>
</dbReference>
<dbReference type="InterPro" id="IPR005880">
    <property type="entry name" value="Ribosomal_uL2_bac/org-type"/>
</dbReference>
<protein>
    <recommendedName>
        <fullName evidence="5">Large ribosomal subunit protein uL2m</fullName>
    </recommendedName>
    <alternativeName>
        <fullName evidence="4">50S ribosomal protein L2, chloroplastic</fullName>
    </alternativeName>
</protein>
<dbReference type="FunFam" id="2.40.50.140:FF:000003">
    <property type="entry name" value="50S ribosomal protein L2"/>
    <property type="match status" value="1"/>
</dbReference>
<dbReference type="FunFam" id="4.10.950.10:FF:000001">
    <property type="entry name" value="50S ribosomal protein L2"/>
    <property type="match status" value="1"/>
</dbReference>
<keyword evidence="2 9" id="KW-0689">Ribosomal protein</keyword>
<feature type="region of interest" description="Disordered" evidence="6">
    <location>
        <begin position="225"/>
        <end position="256"/>
    </location>
</feature>
<dbReference type="InterPro" id="IPR014722">
    <property type="entry name" value="Rib_uL2_dom2"/>
</dbReference>
<evidence type="ECO:0000256" key="6">
    <source>
        <dbReference type="SAM" id="MobiDB-lite"/>
    </source>
</evidence>
<evidence type="ECO:0000256" key="5">
    <source>
        <dbReference type="ARBA" id="ARBA00069872"/>
    </source>
</evidence>
<gene>
    <name evidence="9" type="primary">rpl2</name>
    <name evidence="9" type="ORF">CspTHAL103_194</name>
</gene>
<dbReference type="GO" id="GO:0016740">
    <property type="term" value="F:transferase activity"/>
    <property type="evidence" value="ECO:0007669"/>
    <property type="project" value="InterPro"/>
</dbReference>
<dbReference type="NCBIfam" id="TIGR01171">
    <property type="entry name" value="rplB_bact"/>
    <property type="match status" value="1"/>
</dbReference>
<comment type="similarity">
    <text evidence="1">Belongs to the universal ribosomal protein uL2 family.</text>
</comment>
<evidence type="ECO:0000256" key="3">
    <source>
        <dbReference type="ARBA" id="ARBA00023274"/>
    </source>
</evidence>
<dbReference type="PIRSF" id="PIRSF002158">
    <property type="entry name" value="Ribosomal_L2"/>
    <property type="match status" value="1"/>
</dbReference>
<keyword evidence="9" id="KW-0934">Plastid</keyword>
<dbReference type="FunFam" id="2.30.30.30:FF:000001">
    <property type="entry name" value="50S ribosomal protein L2"/>
    <property type="match status" value="1"/>
</dbReference>
<dbReference type="Gene3D" id="4.10.950.10">
    <property type="entry name" value="Ribosomal protein L2, domain 3"/>
    <property type="match status" value="1"/>
</dbReference>
<evidence type="ECO:0000256" key="2">
    <source>
        <dbReference type="ARBA" id="ARBA00022980"/>
    </source>
</evidence>
<dbReference type="GO" id="GO:0032543">
    <property type="term" value="P:mitochondrial translation"/>
    <property type="evidence" value="ECO:0007669"/>
    <property type="project" value="TreeGrafter"/>
</dbReference>
<dbReference type="InterPro" id="IPR002171">
    <property type="entry name" value="Ribosomal_uL2"/>
</dbReference>
<dbReference type="EMBL" id="OP616817">
    <property type="protein sequence ID" value="WDB00119.1"/>
    <property type="molecule type" value="Genomic_DNA"/>
</dbReference>